<dbReference type="Gene3D" id="3.30.420.10">
    <property type="entry name" value="Ribonuclease H-like superfamily/Ribonuclease H"/>
    <property type="match status" value="1"/>
</dbReference>
<evidence type="ECO:0000313" key="4">
    <source>
        <dbReference type="Proteomes" id="UP001358586"/>
    </source>
</evidence>
<gene>
    <name evidence="3" type="ORF">PVK06_016428</name>
</gene>
<dbReference type="Pfam" id="PF13456">
    <property type="entry name" value="RVT_3"/>
    <property type="match status" value="1"/>
</dbReference>
<dbReference type="PANTHER" id="PTHR48475:SF1">
    <property type="entry name" value="RNASE H TYPE-1 DOMAIN-CONTAINING PROTEIN"/>
    <property type="match status" value="1"/>
</dbReference>
<dbReference type="PANTHER" id="PTHR48475">
    <property type="entry name" value="RIBONUCLEASE H"/>
    <property type="match status" value="1"/>
</dbReference>
<dbReference type="CDD" id="cd09279">
    <property type="entry name" value="RNase_HI_like"/>
    <property type="match status" value="1"/>
</dbReference>
<proteinExistence type="predicted"/>
<comment type="caution">
    <text evidence="3">The sequence shown here is derived from an EMBL/GenBank/DDBJ whole genome shotgun (WGS) entry which is preliminary data.</text>
</comment>
<dbReference type="InterPro" id="IPR012337">
    <property type="entry name" value="RNaseH-like_sf"/>
</dbReference>
<sequence length="384" mass="44519">MLYHTTWLISKLDPIKYMMESPALLGRMARWQILLSKYDIVYVSQKSIKESAIADFLATRIEDEYEPLRFEFPDEDLMCITEKECESPKEKSWKMSFDGASNALGHGVGAVLVSPEANHYPLTARLNFFCTNKIAEYEACIMGLRAAIERNVKTLEVYGDLALVIYQIHGDWEVRGSKLVKYNNLVTELTKEFEEITFNYLPREENQLADALATLASMFKANRETEIMPLQMSIYEVPAHCFSIENEPDGWPWFQDVLEYIKNQKYPEQANENDKRTIRKMVAGFVLDGDILYKRGKDQVLLRCVDTVEARKILKDVHEGICRTYANGFTMARKIMRLGYYWLTMESDCINFAQKCHKCQIYSDKIHVAPLPLHIMTSPWPFSM</sequence>
<evidence type="ECO:0000259" key="1">
    <source>
        <dbReference type="Pfam" id="PF13456"/>
    </source>
</evidence>
<dbReference type="EMBL" id="JARKNE010000005">
    <property type="protein sequence ID" value="KAK5832626.1"/>
    <property type="molecule type" value="Genomic_DNA"/>
</dbReference>
<keyword evidence="4" id="KW-1185">Reference proteome</keyword>
<accession>A0ABR0Q0N4</accession>
<evidence type="ECO:0000313" key="3">
    <source>
        <dbReference type="EMBL" id="KAK5832626.1"/>
    </source>
</evidence>
<feature type="domain" description="Integrase zinc-binding" evidence="2">
    <location>
        <begin position="307"/>
        <end position="362"/>
    </location>
</feature>
<name>A0ABR0Q0N4_GOSAR</name>
<dbReference type="Gene3D" id="1.10.340.70">
    <property type="match status" value="1"/>
</dbReference>
<protein>
    <submittedName>
        <fullName evidence="3">Uncharacterized protein</fullName>
    </submittedName>
</protein>
<evidence type="ECO:0000259" key="2">
    <source>
        <dbReference type="Pfam" id="PF17921"/>
    </source>
</evidence>
<reference evidence="3 4" key="1">
    <citation type="submission" date="2023-03" db="EMBL/GenBank/DDBJ databases">
        <title>WGS of Gossypium arboreum.</title>
        <authorList>
            <person name="Yu D."/>
        </authorList>
    </citation>
    <scope>NUCLEOTIDE SEQUENCE [LARGE SCALE GENOMIC DNA]</scope>
    <source>
        <tissue evidence="3">Leaf</tissue>
    </source>
</reference>
<organism evidence="3 4">
    <name type="scientific">Gossypium arboreum</name>
    <name type="common">Tree cotton</name>
    <name type="synonym">Gossypium nanking</name>
    <dbReference type="NCBI Taxonomy" id="29729"/>
    <lineage>
        <taxon>Eukaryota</taxon>
        <taxon>Viridiplantae</taxon>
        <taxon>Streptophyta</taxon>
        <taxon>Embryophyta</taxon>
        <taxon>Tracheophyta</taxon>
        <taxon>Spermatophyta</taxon>
        <taxon>Magnoliopsida</taxon>
        <taxon>eudicotyledons</taxon>
        <taxon>Gunneridae</taxon>
        <taxon>Pentapetalae</taxon>
        <taxon>rosids</taxon>
        <taxon>malvids</taxon>
        <taxon>Malvales</taxon>
        <taxon>Malvaceae</taxon>
        <taxon>Malvoideae</taxon>
        <taxon>Gossypium</taxon>
    </lineage>
</organism>
<dbReference type="InterPro" id="IPR036397">
    <property type="entry name" value="RNaseH_sf"/>
</dbReference>
<dbReference type="Pfam" id="PF17921">
    <property type="entry name" value="Integrase_H2C2"/>
    <property type="match status" value="1"/>
</dbReference>
<dbReference type="Proteomes" id="UP001358586">
    <property type="component" value="Chromosome 5"/>
</dbReference>
<feature type="domain" description="RNase H type-1" evidence="1">
    <location>
        <begin position="105"/>
        <end position="215"/>
    </location>
</feature>
<dbReference type="InterPro" id="IPR002156">
    <property type="entry name" value="RNaseH_domain"/>
</dbReference>
<dbReference type="SUPFAM" id="SSF53098">
    <property type="entry name" value="Ribonuclease H-like"/>
    <property type="match status" value="1"/>
</dbReference>
<dbReference type="InterPro" id="IPR041588">
    <property type="entry name" value="Integrase_H2C2"/>
</dbReference>